<keyword evidence="5" id="KW-0560">Oxidoreductase</keyword>
<dbReference type="Gene3D" id="3.40.462.20">
    <property type="match status" value="1"/>
</dbReference>
<name>A0A501WMI0_9RHOB</name>
<dbReference type="InterPro" id="IPR036318">
    <property type="entry name" value="FAD-bd_PCMH-like_sf"/>
</dbReference>
<evidence type="ECO:0000256" key="3">
    <source>
        <dbReference type="ARBA" id="ARBA00022630"/>
    </source>
</evidence>
<evidence type="ECO:0000256" key="4">
    <source>
        <dbReference type="ARBA" id="ARBA00022827"/>
    </source>
</evidence>
<dbReference type="InterPro" id="IPR016166">
    <property type="entry name" value="FAD-bd_PCMH"/>
</dbReference>
<dbReference type="InterPro" id="IPR050416">
    <property type="entry name" value="FAD-linked_Oxidoreductase"/>
</dbReference>
<evidence type="ECO:0000256" key="5">
    <source>
        <dbReference type="ARBA" id="ARBA00023002"/>
    </source>
</evidence>
<dbReference type="Proteomes" id="UP000319255">
    <property type="component" value="Unassembled WGS sequence"/>
</dbReference>
<dbReference type="Gene3D" id="3.30.43.10">
    <property type="entry name" value="Uridine Diphospho-n-acetylenolpyruvylglucosamine Reductase, domain 2"/>
    <property type="match status" value="1"/>
</dbReference>
<dbReference type="PROSITE" id="PS51387">
    <property type="entry name" value="FAD_PCMH"/>
    <property type="match status" value="1"/>
</dbReference>
<feature type="domain" description="FAD-binding PCMH-type" evidence="6">
    <location>
        <begin position="40"/>
        <end position="209"/>
    </location>
</feature>
<evidence type="ECO:0000313" key="8">
    <source>
        <dbReference type="Proteomes" id="UP000319255"/>
    </source>
</evidence>
<comment type="caution">
    <text evidence="7">The sequence shown here is derived from an EMBL/GenBank/DDBJ whole genome shotgun (WGS) entry which is preliminary data.</text>
</comment>
<reference evidence="7 8" key="1">
    <citation type="submission" date="2019-06" db="EMBL/GenBank/DDBJ databases">
        <title>A novel bacterium of genus Amaricoccus, isolated from marine sediment.</title>
        <authorList>
            <person name="Huang H."/>
            <person name="Mo K."/>
            <person name="Hu Y."/>
        </authorList>
    </citation>
    <scope>NUCLEOTIDE SEQUENCE [LARGE SCALE GENOMIC DNA]</scope>
    <source>
        <strain evidence="7 8">HB172011</strain>
    </source>
</reference>
<sequence>MTDVLLTDLRGALGGRLISRDDEQAFAAARERGWNHDLARRVNPLGFVVVDGVSDIVDAVNYCRENGLRVAVRGKGAHSPWGMIEDAIVIDLMRMTAVRVDPERKLAHIQAGADGGDVDRETARHDLVCVTGSVSHTGFAGVALGGGIGHLSRWLGPVVDSIVGYEMVTARGEVVRIDAASDPELFWGMRGNGASFGVVTEFVVKLREMPNGGIVRSAPILWPEDKAREVMAAWMKRVAAPGRPDTETLQLVRMHAPDGAPVCAVVPLIVGAGGDAARDICDEIAAYAGGAVARQDTEMPYTALQTALDGFFPYGRNYWDKGVFIDWDPGDEGAVGRIIDTMAEAWAARPAFALKDSTFLLMMEVGGAIGRADPASTSFAARAGRLWATALIAWPDDDDAQRAASKRWCDDMVAALAPFHASAYVNNAMPASDAEMRAVFPDATIARLRRLKEKHDPEGLFRSGAWDYAANV</sequence>
<protein>
    <submittedName>
        <fullName evidence="7">FAD-binding oxidoreductase</fullName>
    </submittedName>
</protein>
<organism evidence="7 8">
    <name type="scientific">Amaricoccus solimangrovi</name>
    <dbReference type="NCBI Taxonomy" id="2589815"/>
    <lineage>
        <taxon>Bacteria</taxon>
        <taxon>Pseudomonadati</taxon>
        <taxon>Pseudomonadota</taxon>
        <taxon>Alphaproteobacteria</taxon>
        <taxon>Rhodobacterales</taxon>
        <taxon>Paracoccaceae</taxon>
        <taxon>Amaricoccus</taxon>
    </lineage>
</organism>
<dbReference type="RefSeq" id="WP_140455615.1">
    <property type="nucleotide sequence ID" value="NZ_VFRP01000024.1"/>
</dbReference>
<proteinExistence type="inferred from homology"/>
<accession>A0A501WMI0</accession>
<evidence type="ECO:0000256" key="2">
    <source>
        <dbReference type="ARBA" id="ARBA00005466"/>
    </source>
</evidence>
<dbReference type="PANTHER" id="PTHR42973:SF39">
    <property type="entry name" value="FAD-BINDING PCMH-TYPE DOMAIN-CONTAINING PROTEIN"/>
    <property type="match status" value="1"/>
</dbReference>
<dbReference type="PANTHER" id="PTHR42973">
    <property type="entry name" value="BINDING OXIDOREDUCTASE, PUTATIVE (AFU_ORTHOLOGUE AFUA_1G17690)-RELATED"/>
    <property type="match status" value="1"/>
</dbReference>
<gene>
    <name evidence="7" type="ORF">FJM51_18500</name>
</gene>
<dbReference type="Gene3D" id="3.30.465.10">
    <property type="match status" value="1"/>
</dbReference>
<dbReference type="OrthoDB" id="9775082at2"/>
<comment type="cofactor">
    <cofactor evidence="1">
        <name>FAD</name>
        <dbReference type="ChEBI" id="CHEBI:57692"/>
    </cofactor>
</comment>
<evidence type="ECO:0000259" key="6">
    <source>
        <dbReference type="PROSITE" id="PS51387"/>
    </source>
</evidence>
<dbReference type="Pfam" id="PF01565">
    <property type="entry name" value="FAD_binding_4"/>
    <property type="match status" value="1"/>
</dbReference>
<dbReference type="SUPFAM" id="SSF56176">
    <property type="entry name" value="FAD-binding/transporter-associated domain-like"/>
    <property type="match status" value="1"/>
</dbReference>
<dbReference type="InterPro" id="IPR006094">
    <property type="entry name" value="Oxid_FAD_bind_N"/>
</dbReference>
<dbReference type="GO" id="GO:0071949">
    <property type="term" value="F:FAD binding"/>
    <property type="evidence" value="ECO:0007669"/>
    <property type="project" value="InterPro"/>
</dbReference>
<dbReference type="InterPro" id="IPR016167">
    <property type="entry name" value="FAD-bd_PCMH_sub1"/>
</dbReference>
<keyword evidence="8" id="KW-1185">Reference proteome</keyword>
<dbReference type="EMBL" id="VFRP01000024">
    <property type="protein sequence ID" value="TPE48191.1"/>
    <property type="molecule type" value="Genomic_DNA"/>
</dbReference>
<comment type="similarity">
    <text evidence="2">Belongs to the oxygen-dependent FAD-linked oxidoreductase family.</text>
</comment>
<dbReference type="GO" id="GO:0016491">
    <property type="term" value="F:oxidoreductase activity"/>
    <property type="evidence" value="ECO:0007669"/>
    <property type="project" value="UniProtKB-KW"/>
</dbReference>
<dbReference type="InterPro" id="IPR016169">
    <property type="entry name" value="FAD-bd_PCMH_sub2"/>
</dbReference>
<evidence type="ECO:0000256" key="1">
    <source>
        <dbReference type="ARBA" id="ARBA00001974"/>
    </source>
</evidence>
<evidence type="ECO:0000313" key="7">
    <source>
        <dbReference type="EMBL" id="TPE48191.1"/>
    </source>
</evidence>
<keyword evidence="3" id="KW-0285">Flavoprotein</keyword>
<keyword evidence="4" id="KW-0274">FAD</keyword>
<dbReference type="AlphaFoldDB" id="A0A501WMI0"/>